<keyword evidence="5" id="KW-1185">Reference proteome</keyword>
<dbReference type="EMBL" id="JAHLQT010000907">
    <property type="protein sequence ID" value="KAG7177940.1"/>
    <property type="molecule type" value="Genomic_DNA"/>
</dbReference>
<dbReference type="SUPFAM" id="SSF52151">
    <property type="entry name" value="FabD/lysophospholipase-like"/>
    <property type="match status" value="2"/>
</dbReference>
<keyword evidence="1 2" id="KW-0443">Lipid metabolism</keyword>
<dbReference type="InterPro" id="IPR033562">
    <property type="entry name" value="PLPL"/>
</dbReference>
<dbReference type="AlphaFoldDB" id="A0A8J5NDE7"/>
<gene>
    <name evidence="4" type="primary">Pnpla3-L</name>
    <name evidence="4" type="ORF">Hamer_G021889</name>
</gene>
<feature type="short sequence motif" description="GXGXXG" evidence="2">
    <location>
        <begin position="8"/>
        <end position="13"/>
    </location>
</feature>
<feature type="domain" description="PNPLA" evidence="3">
    <location>
        <begin position="4"/>
        <end position="171"/>
    </location>
</feature>
<dbReference type="GO" id="GO:0019433">
    <property type="term" value="P:triglyceride catabolic process"/>
    <property type="evidence" value="ECO:0007669"/>
    <property type="project" value="TreeGrafter"/>
</dbReference>
<feature type="short sequence motif" description="GXSXG" evidence="2">
    <location>
        <begin position="269"/>
        <end position="273"/>
    </location>
</feature>
<reference evidence="4" key="1">
    <citation type="journal article" date="2021" name="Sci. Adv.">
        <title>The American lobster genome reveals insights on longevity, neural, and immune adaptations.</title>
        <authorList>
            <person name="Polinski J.M."/>
            <person name="Zimin A.V."/>
            <person name="Clark K.F."/>
            <person name="Kohn A.B."/>
            <person name="Sadowski N."/>
            <person name="Timp W."/>
            <person name="Ptitsyn A."/>
            <person name="Khanna P."/>
            <person name="Romanova D.Y."/>
            <person name="Williams P."/>
            <person name="Greenwood S.J."/>
            <person name="Moroz L.L."/>
            <person name="Walt D.R."/>
            <person name="Bodnar A.G."/>
        </authorList>
    </citation>
    <scope>NUCLEOTIDE SEQUENCE</scope>
    <source>
        <strain evidence="4">GMGI-L3</strain>
    </source>
</reference>
<evidence type="ECO:0000313" key="5">
    <source>
        <dbReference type="Proteomes" id="UP000747542"/>
    </source>
</evidence>
<sequence>KSCISLSGCGFLGVYLIGTLDCLKDNSPRFVSSAIISGASAGALLGASLVCDVPLNGVRSVFLRTAIQARKWKMGAFTPGFKFENYLKAGMESLPDDAHIRASGRLHISVTRLHDMSNVIFSEWESREELIQTLRCSCFIMGFSGINPPTIRGERYIDGGYTNKQPIVVPNAVSISPYSGYADISPREYEGLGQLKWANHGMDVSYANVVRLYRTLMPPPPYILNHYYHFGGGCVSLSGSGFLGVYELGAVECLQQHWPNLFERTNMAGASAGAILAACLVCKVPLETIKSSFMETAAEAQNWALGPFSPNFNIEDYLKLGLEALPHDAHIQASDRLHVSLTKVNNAENILVSSWESREELIQCLLCSCFIPVFSGLNFPTFRGVKYMDGGFTNNLPVVQQPAITISPFDSIVDISPKNKEKKPVYINIANEQMALTTANVVRLIRALVPPPVEALEALYQMGYVDAYHFLQQKLSSLRLGSQLSP</sequence>
<dbReference type="Proteomes" id="UP000747542">
    <property type="component" value="Unassembled WGS sequence"/>
</dbReference>
<dbReference type="PANTHER" id="PTHR12406:SF7">
    <property type="entry name" value="PATATIN-LIKE PHOSPHOLIPASE DOMAIN-CONTAINING PROTEIN 4"/>
    <property type="match status" value="1"/>
</dbReference>
<feature type="short sequence motif" description="GXSXG" evidence="2">
    <location>
        <begin position="38"/>
        <end position="42"/>
    </location>
</feature>
<dbReference type="InterPro" id="IPR016035">
    <property type="entry name" value="Acyl_Trfase/lysoPLipase"/>
</dbReference>
<dbReference type="PANTHER" id="PTHR12406">
    <property type="entry name" value="CALCIUM-INDEPENDENT PHOSPHOLIPASE A2 IPLA2 -RELATED"/>
    <property type="match status" value="1"/>
</dbReference>
<keyword evidence="2" id="KW-0442">Lipid degradation</keyword>
<protein>
    <submittedName>
        <fullName evidence="4">1-acylglycerol-3-phosphate O-acyltransferase Pnpla3-like</fullName>
    </submittedName>
</protein>
<feature type="non-terminal residue" evidence="4">
    <location>
        <position position="1"/>
    </location>
</feature>
<feature type="active site" description="Nucleophile" evidence="2">
    <location>
        <position position="40"/>
    </location>
</feature>
<organism evidence="4 5">
    <name type="scientific">Homarus americanus</name>
    <name type="common">American lobster</name>
    <dbReference type="NCBI Taxonomy" id="6706"/>
    <lineage>
        <taxon>Eukaryota</taxon>
        <taxon>Metazoa</taxon>
        <taxon>Ecdysozoa</taxon>
        <taxon>Arthropoda</taxon>
        <taxon>Crustacea</taxon>
        <taxon>Multicrustacea</taxon>
        <taxon>Malacostraca</taxon>
        <taxon>Eumalacostraca</taxon>
        <taxon>Eucarida</taxon>
        <taxon>Decapoda</taxon>
        <taxon>Pleocyemata</taxon>
        <taxon>Astacidea</taxon>
        <taxon>Nephropoidea</taxon>
        <taxon>Nephropidae</taxon>
        <taxon>Homarus</taxon>
    </lineage>
</organism>
<dbReference type="InterPro" id="IPR002641">
    <property type="entry name" value="PNPLA_dom"/>
</dbReference>
<evidence type="ECO:0000313" key="4">
    <source>
        <dbReference type="EMBL" id="KAG7177940.1"/>
    </source>
</evidence>
<name>A0A8J5NDE7_HOMAM</name>
<accession>A0A8J5NDE7</accession>
<dbReference type="PROSITE" id="PS51635">
    <property type="entry name" value="PNPLA"/>
    <property type="match status" value="2"/>
</dbReference>
<evidence type="ECO:0000256" key="1">
    <source>
        <dbReference type="ARBA" id="ARBA00023098"/>
    </source>
</evidence>
<dbReference type="GO" id="GO:0005811">
    <property type="term" value="C:lipid droplet"/>
    <property type="evidence" value="ECO:0007669"/>
    <property type="project" value="TreeGrafter"/>
</dbReference>
<dbReference type="Pfam" id="PF01734">
    <property type="entry name" value="Patatin"/>
    <property type="match status" value="2"/>
</dbReference>
<evidence type="ECO:0000256" key="2">
    <source>
        <dbReference type="PROSITE-ProRule" id="PRU01161"/>
    </source>
</evidence>
<feature type="active site" description="Proton acceptor" evidence="2">
    <location>
        <position position="158"/>
    </location>
</feature>
<evidence type="ECO:0000259" key="3">
    <source>
        <dbReference type="PROSITE" id="PS51635"/>
    </source>
</evidence>
<feature type="short sequence motif" description="DGA/G" evidence="2">
    <location>
        <begin position="158"/>
        <end position="160"/>
    </location>
</feature>
<dbReference type="GO" id="GO:0016020">
    <property type="term" value="C:membrane"/>
    <property type="evidence" value="ECO:0007669"/>
    <property type="project" value="TreeGrafter"/>
</dbReference>
<comment type="caution">
    <text evidence="4">The sequence shown here is derived from an EMBL/GenBank/DDBJ whole genome shotgun (WGS) entry which is preliminary data.</text>
</comment>
<feature type="domain" description="PNPLA" evidence="3">
    <location>
        <begin position="235"/>
        <end position="402"/>
    </location>
</feature>
<proteinExistence type="predicted"/>
<dbReference type="GO" id="GO:0005737">
    <property type="term" value="C:cytoplasm"/>
    <property type="evidence" value="ECO:0007669"/>
    <property type="project" value="TreeGrafter"/>
</dbReference>
<dbReference type="Gene3D" id="3.40.1090.10">
    <property type="entry name" value="Cytosolic phospholipase A2 catalytic domain"/>
    <property type="match status" value="3"/>
</dbReference>
<dbReference type="GO" id="GO:0055088">
    <property type="term" value="P:lipid homeostasis"/>
    <property type="evidence" value="ECO:0007669"/>
    <property type="project" value="TreeGrafter"/>
</dbReference>
<feature type="non-terminal residue" evidence="4">
    <location>
        <position position="486"/>
    </location>
</feature>
<feature type="short sequence motif" description="GXGXXG" evidence="2">
    <location>
        <begin position="239"/>
        <end position="244"/>
    </location>
</feature>
<dbReference type="GO" id="GO:0004806">
    <property type="term" value="F:triacylglycerol lipase activity"/>
    <property type="evidence" value="ECO:0007669"/>
    <property type="project" value="TreeGrafter"/>
</dbReference>
<feature type="active site" description="Proton acceptor" evidence="2">
    <location>
        <position position="389"/>
    </location>
</feature>
<feature type="active site" description="Nucleophile" evidence="2">
    <location>
        <position position="271"/>
    </location>
</feature>
<keyword evidence="2" id="KW-0378">Hydrolase</keyword>
<feature type="short sequence motif" description="DGA/G" evidence="2">
    <location>
        <begin position="389"/>
        <end position="391"/>
    </location>
</feature>